<comment type="caution">
    <text evidence="1">The sequence shown here is derived from an EMBL/GenBank/DDBJ whole genome shotgun (WGS) entry which is preliminary data.</text>
</comment>
<name>A0A4S4MQC1_9APHY</name>
<gene>
    <name evidence="1" type="ORF">EUX98_g6917</name>
</gene>
<sequence>MVLPPQDALALINEELSQIQEGALPLSPSPAEAPVPPSTALAAPATSVDIDMEFDALLTELEEDEAADMDVDITGTTAQGRTQYKLNSPPNLSLARKLVPLLLVNVIAEGVSVYTQQMSNHHFQNAFGTSEEWYLSKNIWLSSNSATLRENVQVMIEMKKWKKEHPDARLVVLLCSHSNMIDGTIIWGRHKLKKNQAMSSPLSSVLDKFLGDLLPRNTSSPGAIFVLMSCGTALTARTAAADFMTLARERFACAVGFTAPTIISNQVFVHVLPLLNALVMGESAEMALRASLFSPQLLRQSAVVYTFRDDQNVLQVRYVFLVVTNYHPHPLGLRLLCPTCRSSLLGKNKRNARENHRWRFKCETCMKQTAWLTPEGHHFVGPSDSTYFYREYPAPDTYSKLIHGATWNIIDSSA</sequence>
<evidence type="ECO:0000313" key="1">
    <source>
        <dbReference type="EMBL" id="THH27271.1"/>
    </source>
</evidence>
<dbReference type="AlphaFoldDB" id="A0A4S4MQC1"/>
<evidence type="ECO:0000313" key="2">
    <source>
        <dbReference type="Proteomes" id="UP000308730"/>
    </source>
</evidence>
<dbReference type="EMBL" id="SGPM01000265">
    <property type="protein sequence ID" value="THH27271.1"/>
    <property type="molecule type" value="Genomic_DNA"/>
</dbReference>
<reference evidence="1 2" key="1">
    <citation type="submission" date="2019-02" db="EMBL/GenBank/DDBJ databases">
        <title>Genome sequencing of the rare red list fungi Antrodiella citrinella (Flaviporus citrinellus).</title>
        <authorList>
            <person name="Buettner E."/>
            <person name="Kellner H."/>
        </authorList>
    </citation>
    <scope>NUCLEOTIDE SEQUENCE [LARGE SCALE GENOMIC DNA]</scope>
    <source>
        <strain evidence="1 2">DSM 108506</strain>
    </source>
</reference>
<proteinExistence type="predicted"/>
<protein>
    <submittedName>
        <fullName evidence="1">Uncharacterized protein</fullName>
    </submittedName>
</protein>
<accession>A0A4S4MQC1</accession>
<dbReference type="Proteomes" id="UP000308730">
    <property type="component" value="Unassembled WGS sequence"/>
</dbReference>
<keyword evidence="2" id="KW-1185">Reference proteome</keyword>
<organism evidence="1 2">
    <name type="scientific">Antrodiella citrinella</name>
    <dbReference type="NCBI Taxonomy" id="2447956"/>
    <lineage>
        <taxon>Eukaryota</taxon>
        <taxon>Fungi</taxon>
        <taxon>Dikarya</taxon>
        <taxon>Basidiomycota</taxon>
        <taxon>Agaricomycotina</taxon>
        <taxon>Agaricomycetes</taxon>
        <taxon>Polyporales</taxon>
        <taxon>Steccherinaceae</taxon>
        <taxon>Antrodiella</taxon>
    </lineage>
</organism>